<evidence type="ECO:0000256" key="1">
    <source>
        <dbReference type="SAM" id="MobiDB-lite"/>
    </source>
</evidence>
<name>A0AAD9Q0S7_ACRCE</name>
<sequence>MKGLLLPQGDSEERALMEAEKGELRWCSEPPLPLNAYVLSWMEKWGEKVDSPCPNAALQLNSVEHPQDEKNKVKVEEPSPEALNDTSYTSAGENYLMHSCLTMKAKDGYREARTLLKERYGQDYKIASAYVDRVTTCPQ</sequence>
<gene>
    <name evidence="2" type="ORF">P5673_026514</name>
</gene>
<reference evidence="2" key="2">
    <citation type="journal article" date="2023" name="Science">
        <title>Genomic signatures of disease resistance in endangered staghorn corals.</title>
        <authorList>
            <person name="Vollmer S.V."/>
            <person name="Selwyn J.D."/>
            <person name="Despard B.A."/>
            <person name="Roesel C.L."/>
        </authorList>
    </citation>
    <scope>NUCLEOTIDE SEQUENCE</scope>
    <source>
        <strain evidence="2">K2</strain>
    </source>
</reference>
<dbReference type="AlphaFoldDB" id="A0AAD9Q0S7"/>
<dbReference type="EMBL" id="JARQWQ010000087">
    <property type="protein sequence ID" value="KAK2552429.1"/>
    <property type="molecule type" value="Genomic_DNA"/>
</dbReference>
<dbReference type="Proteomes" id="UP001249851">
    <property type="component" value="Unassembled WGS sequence"/>
</dbReference>
<reference evidence="2" key="1">
    <citation type="journal article" date="2023" name="G3 (Bethesda)">
        <title>Whole genome assembly and annotation of the endangered Caribbean coral Acropora cervicornis.</title>
        <authorList>
            <person name="Selwyn J.D."/>
            <person name="Vollmer S.V."/>
        </authorList>
    </citation>
    <scope>NUCLEOTIDE SEQUENCE</scope>
    <source>
        <strain evidence="2">K2</strain>
    </source>
</reference>
<comment type="caution">
    <text evidence="2">The sequence shown here is derived from an EMBL/GenBank/DDBJ whole genome shotgun (WGS) entry which is preliminary data.</text>
</comment>
<feature type="region of interest" description="Disordered" evidence="1">
    <location>
        <begin position="62"/>
        <end position="88"/>
    </location>
</feature>
<accession>A0AAD9Q0S7</accession>
<evidence type="ECO:0000313" key="2">
    <source>
        <dbReference type="EMBL" id="KAK2552429.1"/>
    </source>
</evidence>
<proteinExistence type="predicted"/>
<keyword evidence="3" id="KW-1185">Reference proteome</keyword>
<evidence type="ECO:0000313" key="3">
    <source>
        <dbReference type="Proteomes" id="UP001249851"/>
    </source>
</evidence>
<feature type="compositionally biased region" description="Basic and acidic residues" evidence="1">
    <location>
        <begin position="65"/>
        <end position="77"/>
    </location>
</feature>
<organism evidence="2 3">
    <name type="scientific">Acropora cervicornis</name>
    <name type="common">Staghorn coral</name>
    <dbReference type="NCBI Taxonomy" id="6130"/>
    <lineage>
        <taxon>Eukaryota</taxon>
        <taxon>Metazoa</taxon>
        <taxon>Cnidaria</taxon>
        <taxon>Anthozoa</taxon>
        <taxon>Hexacorallia</taxon>
        <taxon>Scleractinia</taxon>
        <taxon>Astrocoeniina</taxon>
        <taxon>Acroporidae</taxon>
        <taxon>Acropora</taxon>
    </lineage>
</organism>
<protein>
    <submittedName>
        <fullName evidence="2">Uncharacterized protein</fullName>
    </submittedName>
</protein>